<gene>
    <name evidence="3" type="ORF">ETE70_23075</name>
    <name evidence="5" type="ORF">ETE72_26830</name>
    <name evidence="7" type="ORF">ETE87_22195</name>
    <name evidence="6" type="ORF">ETE99_27430</name>
    <name evidence="4" type="ORF">ETF02_23940</name>
    <name evidence="8" type="ORF">ETH45_25235</name>
    <name evidence="2" type="ORF">Q6294_05790</name>
</gene>
<organism evidence="7">
    <name type="scientific">Klebsiella pneumoniae</name>
    <dbReference type="NCBI Taxonomy" id="573"/>
    <lineage>
        <taxon>Bacteria</taxon>
        <taxon>Pseudomonadati</taxon>
        <taxon>Pseudomonadota</taxon>
        <taxon>Gammaproteobacteria</taxon>
        <taxon>Enterobacterales</taxon>
        <taxon>Enterobacteriaceae</taxon>
        <taxon>Klebsiella/Raoultella group</taxon>
        <taxon>Klebsiella</taxon>
        <taxon>Klebsiella pneumoniae complex</taxon>
    </lineage>
</organism>
<dbReference type="EMBL" id="SDCK01000049">
    <property type="protein sequence ID" value="TCX44656.1"/>
    <property type="molecule type" value="Genomic_DNA"/>
</dbReference>
<dbReference type="EMBL" id="SDCP01000075">
    <property type="protein sequence ID" value="TCX75982.1"/>
    <property type="molecule type" value="Genomic_DNA"/>
</dbReference>
<evidence type="ECO:0000313" key="5">
    <source>
        <dbReference type="EMBL" id="TCX44656.1"/>
    </source>
</evidence>
<feature type="region of interest" description="Disordered" evidence="1">
    <location>
        <begin position="65"/>
        <end position="89"/>
    </location>
</feature>
<sequence>MDYLEQKASLLYFNLTKHAYYLGALSWLHVQDRMLALSEMCEPEDPTYIAASRILSLEGYDGENESWRESDRNNEQDSNAGQRRSSGRVYPDDDGFYHFLSRLSKTKDWEFHQADADFFPSVPHGHYKGRNQPKLDAYLGWVYKNSAQIDRLSRDAIVELWNDASFRKFAKISITWFMEHNPNFNWRVSDPMLLPRIRR</sequence>
<reference evidence="2" key="2">
    <citation type="submission" date="2023-07" db="EMBL/GenBank/DDBJ databases">
        <authorList>
            <person name="Peng Z."/>
        </authorList>
    </citation>
    <scope>NUCLEOTIDE SEQUENCE</scope>
    <source>
        <strain evidence="2">KP219</strain>
    </source>
</reference>
<reference evidence="7" key="1">
    <citation type="submission" date="2019-01" db="EMBL/GenBank/DDBJ databases">
        <authorList>
            <person name="Lista F."/>
            <person name="Anselmo A."/>
        </authorList>
    </citation>
    <scope>NUCLEOTIDE SEQUENCE</scope>
    <source>
        <strain evidence="5">12S</strain>
        <strain evidence="8">14R</strain>
        <strain evidence="4">14S</strain>
        <strain evidence="3">16S</strain>
        <strain evidence="7">6S</strain>
        <strain evidence="6">7S</strain>
    </source>
</reference>
<protein>
    <submittedName>
        <fullName evidence="7">Uncharacterized protein</fullName>
    </submittedName>
</protein>
<comment type="caution">
    <text evidence="7">The sequence shown here is derived from an EMBL/GenBank/DDBJ whole genome shotgun (WGS) entry which is preliminary data.</text>
</comment>
<dbReference type="AlphaFoldDB" id="A0A483MDR0"/>
<feature type="compositionally biased region" description="Basic and acidic residues" evidence="1">
    <location>
        <begin position="65"/>
        <end position="75"/>
    </location>
</feature>
<proteinExistence type="predicted"/>
<evidence type="ECO:0000313" key="7">
    <source>
        <dbReference type="EMBL" id="TCX85353.1"/>
    </source>
</evidence>
<evidence type="ECO:0000313" key="6">
    <source>
        <dbReference type="EMBL" id="TCX75982.1"/>
    </source>
</evidence>
<name>A0A483MDR0_KLEPN</name>
<accession>A0A483MDR0</accession>
<dbReference type="EMBL" id="SDCQ01000028">
    <property type="protein sequence ID" value="TCX85353.1"/>
    <property type="molecule type" value="Genomic_DNA"/>
</dbReference>
<evidence type="ECO:0000313" key="2">
    <source>
        <dbReference type="EMBL" id="MDP0966554.1"/>
    </source>
</evidence>
<dbReference type="Proteomes" id="UP001244490">
    <property type="component" value="Unassembled WGS sequence"/>
</dbReference>
<dbReference type="EMBL" id="SDCI01000028">
    <property type="protein sequence ID" value="TCX37846.1"/>
    <property type="molecule type" value="Genomic_DNA"/>
</dbReference>
<evidence type="ECO:0000313" key="4">
    <source>
        <dbReference type="EMBL" id="TCX37846.1"/>
    </source>
</evidence>
<evidence type="ECO:0000313" key="8">
    <source>
        <dbReference type="EMBL" id="TCY62073.1"/>
    </source>
</evidence>
<dbReference type="EMBL" id="SDDH01000074">
    <property type="protein sequence ID" value="TCY62073.1"/>
    <property type="molecule type" value="Genomic_DNA"/>
</dbReference>
<dbReference type="EMBL" id="JAUUIA010000003">
    <property type="protein sequence ID" value="MDP0966554.1"/>
    <property type="molecule type" value="Genomic_DNA"/>
</dbReference>
<evidence type="ECO:0000313" key="3">
    <source>
        <dbReference type="EMBL" id="TCX21139.1"/>
    </source>
</evidence>
<evidence type="ECO:0000256" key="1">
    <source>
        <dbReference type="SAM" id="MobiDB-lite"/>
    </source>
</evidence>
<dbReference type="EMBL" id="SDCG01000024">
    <property type="protein sequence ID" value="TCX21139.1"/>
    <property type="molecule type" value="Genomic_DNA"/>
</dbReference>
<dbReference type="RefSeq" id="WP_023157813.1">
    <property type="nucleotide sequence ID" value="NZ_CAAGTP010000002.1"/>
</dbReference>